<reference evidence="10 11" key="1">
    <citation type="submission" date="2018-05" db="EMBL/GenBank/DDBJ databases">
        <title>Reference genomes for bee gut microbiota database.</title>
        <authorList>
            <person name="Ellegaard K.M."/>
        </authorList>
    </citation>
    <scope>NUCLEOTIDE SEQUENCE [LARGE SCALE GENOMIC DNA]</scope>
    <source>
        <strain evidence="10 11">ESL0284</strain>
    </source>
</reference>
<dbReference type="Gene3D" id="3.40.640.10">
    <property type="entry name" value="Type I PLP-dependent aspartate aminotransferase-like (Major domain)"/>
    <property type="match status" value="1"/>
</dbReference>
<dbReference type="GO" id="GO:0004015">
    <property type="term" value="F:adenosylmethionine-8-amino-7-oxononanoate transaminase activity"/>
    <property type="evidence" value="ECO:0007669"/>
    <property type="project" value="UniProtKB-UniRule"/>
</dbReference>
<dbReference type="GO" id="GO:0005737">
    <property type="term" value="C:cytoplasm"/>
    <property type="evidence" value="ECO:0007669"/>
    <property type="project" value="UniProtKB-SubCell"/>
</dbReference>
<dbReference type="UniPathway" id="UPA00078">
    <property type="reaction ID" value="UER00160"/>
</dbReference>
<dbReference type="AlphaFoldDB" id="A0A318N2C9"/>
<evidence type="ECO:0000256" key="2">
    <source>
        <dbReference type="ARBA" id="ARBA00005063"/>
    </source>
</evidence>
<dbReference type="PIRSF" id="PIRSF000521">
    <property type="entry name" value="Transaminase_4ab_Lys_Orn"/>
    <property type="match status" value="1"/>
</dbReference>
<keyword evidence="5 9" id="KW-0949">S-adenosyl-L-methionine</keyword>
<comment type="function">
    <text evidence="9">Catalyzes the transfer of the alpha-amino group from S-adenosyl-L-methionine (SAM) to 7-keto-8-aminopelargonic acid (KAPA) to form 7,8-diaminopelargonic acid (DAPA). It is the only aminotransferase known to utilize SAM as an amino donor.</text>
</comment>
<proteinExistence type="inferred from homology"/>
<dbReference type="GO" id="GO:0030170">
    <property type="term" value="F:pyridoxal phosphate binding"/>
    <property type="evidence" value="ECO:0007669"/>
    <property type="project" value="UniProtKB-UniRule"/>
</dbReference>
<sequence>MFHSTLKNIWLPYTQMNNCNAPIVAKATHGSTIILNDGAKLIDGIASWWTACHGYNHPHIIKTVKKQLELMPHIMFGGIIHQPAIDLAKHLANLLPGDLNKVFFSESGSVSVEVALKIAAQFWLNQNNNIKNKIISFHGGYHGDTMATMAVCDPEEGMHNLFKNIIPHQYNIPLPDTSEKQKDFIQFLEKHHKTIAAILIEPLIQGAGGMLFHSPEILRFLRKQADHFEILLIFDEIFTGFGRTGSFFACEQADVIPDIITLSKALSGGTMALAATIAKEYIFNGFLSDSDQHALMHGPTFMANPLACSAANASLEVFDQYNWKNAVSSIERQMKKELTQCKNLKNVKDIRVKGAVAVVELYNISNLNRLKIKFIQQNVWIRPFRNIVYLTPSFTITSEELSLLTNSIYDVIKQEY</sequence>
<dbReference type="OrthoDB" id="9801834at2"/>
<evidence type="ECO:0000313" key="11">
    <source>
        <dbReference type="Proteomes" id="UP000247565"/>
    </source>
</evidence>
<dbReference type="EC" id="2.6.1.62" evidence="9"/>
<comment type="pathway">
    <text evidence="2 9">Cofactor biosynthesis; biotin biosynthesis; 7,8-diaminononanoate from 8-amino-7-oxononanoate (SAM route): step 1/1.</text>
</comment>
<feature type="binding site" evidence="9">
    <location>
        <begin position="108"/>
        <end position="109"/>
    </location>
    <ligand>
        <name>pyridoxal 5'-phosphate</name>
        <dbReference type="ChEBI" id="CHEBI:597326"/>
    </ligand>
</feature>
<evidence type="ECO:0000256" key="8">
    <source>
        <dbReference type="ARBA" id="ARBA00048449"/>
    </source>
</evidence>
<dbReference type="FunFam" id="3.40.640.10:FF:000004">
    <property type="entry name" value="Acetylornithine aminotransferase"/>
    <property type="match status" value="1"/>
</dbReference>
<evidence type="ECO:0000256" key="1">
    <source>
        <dbReference type="ARBA" id="ARBA00001933"/>
    </source>
</evidence>
<dbReference type="InterPro" id="IPR049704">
    <property type="entry name" value="Aminotrans_3_PPA_site"/>
</dbReference>
<protein>
    <recommendedName>
        <fullName evidence="9">Adenosylmethionine-8-amino-7-oxononanoate aminotransferase</fullName>
        <ecNumber evidence="9">2.6.1.62</ecNumber>
    </recommendedName>
    <alternativeName>
        <fullName evidence="9">7,8-diamino-pelargonic acid aminotransferase</fullName>
        <shortName evidence="9">DAPA AT</shortName>
        <shortName evidence="9">DAPA aminotransferase</shortName>
    </alternativeName>
    <alternativeName>
        <fullName evidence="9">7,8-diaminononanoate synthase</fullName>
        <shortName evidence="9">DANS</shortName>
    </alternativeName>
    <alternativeName>
        <fullName evidence="9">Diaminopelargonic acid synthase</fullName>
    </alternativeName>
</protein>
<dbReference type="InterPro" id="IPR015422">
    <property type="entry name" value="PyrdxlP-dep_Trfase_small"/>
</dbReference>
<dbReference type="InterPro" id="IPR015421">
    <property type="entry name" value="PyrdxlP-dep_Trfase_major"/>
</dbReference>
<evidence type="ECO:0000256" key="7">
    <source>
        <dbReference type="ARBA" id="ARBA00022898"/>
    </source>
</evidence>
<feature type="binding site" evidence="9">
    <location>
        <position position="141"/>
    </location>
    <ligand>
        <name>substrate</name>
    </ligand>
</feature>
<keyword evidence="3 9" id="KW-0032">Aminotransferase</keyword>
<comment type="catalytic activity">
    <reaction evidence="8 9">
        <text>(8S)-8-amino-7-oxononanoate + S-adenosyl-L-methionine = S-adenosyl-4-methylsulfanyl-2-oxobutanoate + (7R,8S)-7,8-diammoniononanoate</text>
        <dbReference type="Rhea" id="RHEA:16861"/>
        <dbReference type="ChEBI" id="CHEBI:16490"/>
        <dbReference type="ChEBI" id="CHEBI:59789"/>
        <dbReference type="ChEBI" id="CHEBI:149468"/>
        <dbReference type="ChEBI" id="CHEBI:149469"/>
        <dbReference type="EC" id="2.6.1.62"/>
    </reaction>
</comment>
<dbReference type="NCBIfam" id="TIGR00508">
    <property type="entry name" value="bioA"/>
    <property type="match status" value="1"/>
</dbReference>
<dbReference type="CDD" id="cd00610">
    <property type="entry name" value="OAT_like"/>
    <property type="match status" value="1"/>
</dbReference>
<evidence type="ECO:0000256" key="6">
    <source>
        <dbReference type="ARBA" id="ARBA00022756"/>
    </source>
</evidence>
<dbReference type="InterPro" id="IPR015424">
    <property type="entry name" value="PyrdxlP-dep_Trfase"/>
</dbReference>
<dbReference type="RefSeq" id="WP_110438035.1">
    <property type="nucleotide sequence ID" value="NZ_CP046393.1"/>
</dbReference>
<name>A0A318N2C9_9PROT</name>
<dbReference type="NCBIfam" id="NF004624">
    <property type="entry name" value="PRK05964.1"/>
    <property type="match status" value="1"/>
</dbReference>
<evidence type="ECO:0000256" key="4">
    <source>
        <dbReference type="ARBA" id="ARBA00022679"/>
    </source>
</evidence>
<feature type="binding site" evidence="9">
    <location>
        <position position="264"/>
    </location>
    <ligand>
        <name>substrate</name>
    </ligand>
</feature>
<comment type="cofactor">
    <cofactor evidence="1 9">
        <name>pyridoxal 5'-phosphate</name>
        <dbReference type="ChEBI" id="CHEBI:597326"/>
    </cofactor>
</comment>
<evidence type="ECO:0000256" key="3">
    <source>
        <dbReference type="ARBA" id="ARBA00022576"/>
    </source>
</evidence>
<dbReference type="InterPro" id="IPR005814">
    <property type="entry name" value="Aminotrans_3"/>
</dbReference>
<keyword evidence="6 9" id="KW-0093">Biotin biosynthesis</keyword>
<feature type="binding site" evidence="9">
    <location>
        <position position="48"/>
    </location>
    <ligand>
        <name>substrate</name>
    </ligand>
</feature>
<dbReference type="InterPro" id="IPR005815">
    <property type="entry name" value="BioA"/>
</dbReference>
<feature type="binding site" evidence="9">
    <location>
        <position position="382"/>
    </location>
    <ligand>
        <name>substrate</name>
    </ligand>
</feature>
<comment type="subunit">
    <text evidence="9">Homodimer.</text>
</comment>
<keyword evidence="11" id="KW-1185">Reference proteome</keyword>
<feature type="modified residue" description="N6-(pyridoxal phosphate)lysine" evidence="9">
    <location>
        <position position="264"/>
    </location>
</feature>
<keyword evidence="4 9" id="KW-0808">Transferase</keyword>
<evidence type="ECO:0000256" key="9">
    <source>
        <dbReference type="HAMAP-Rule" id="MF_00834"/>
    </source>
</evidence>
<feature type="binding site" evidence="9">
    <location>
        <position position="235"/>
    </location>
    <ligand>
        <name>pyridoxal 5'-phosphate</name>
        <dbReference type="ChEBI" id="CHEBI:597326"/>
    </ligand>
</feature>
<dbReference type="Proteomes" id="UP000247565">
    <property type="component" value="Unassembled WGS sequence"/>
</dbReference>
<dbReference type="HAMAP" id="MF_00834">
    <property type="entry name" value="BioA"/>
    <property type="match status" value="1"/>
</dbReference>
<comment type="similarity">
    <text evidence="9">Belongs to the class-III pyridoxal-phosphate-dependent aminotransferase family. BioA subfamily.</text>
</comment>
<dbReference type="SUPFAM" id="SSF53383">
    <property type="entry name" value="PLP-dependent transferases"/>
    <property type="match status" value="1"/>
</dbReference>
<dbReference type="Gene3D" id="3.90.1150.10">
    <property type="entry name" value="Aspartate Aminotransferase, domain 1"/>
    <property type="match status" value="1"/>
</dbReference>
<accession>A0A318N2C9</accession>
<feature type="site" description="Participates in the substrate recognition with KAPA and in a stacking interaction with the adenine ring of SAM" evidence="9">
    <location>
        <position position="13"/>
    </location>
</feature>
<dbReference type="PANTHER" id="PTHR42684">
    <property type="entry name" value="ADENOSYLMETHIONINE-8-AMINO-7-OXONONANOATE AMINOTRANSFERASE"/>
    <property type="match status" value="1"/>
</dbReference>
<feature type="binding site" evidence="9">
    <location>
        <position position="298"/>
    </location>
    <ligand>
        <name>substrate</name>
    </ligand>
</feature>
<dbReference type="GO" id="GO:0009102">
    <property type="term" value="P:biotin biosynthetic process"/>
    <property type="evidence" value="ECO:0007669"/>
    <property type="project" value="UniProtKB-UniRule"/>
</dbReference>
<dbReference type="PROSITE" id="PS00600">
    <property type="entry name" value="AA_TRANSFER_CLASS_3"/>
    <property type="match status" value="1"/>
</dbReference>
<feature type="binding site" evidence="9">
    <location>
        <begin position="299"/>
        <end position="300"/>
    </location>
    <ligand>
        <name>pyridoxal 5'-phosphate</name>
        <dbReference type="ChEBI" id="CHEBI:597326"/>
    </ligand>
</feature>
<dbReference type="Pfam" id="PF00202">
    <property type="entry name" value="Aminotran_3"/>
    <property type="match status" value="1"/>
</dbReference>
<dbReference type="PANTHER" id="PTHR42684:SF17">
    <property type="entry name" value="ADENOSYLMETHIONINE-8-AMINO-7-OXONONANOATE AMINOTRANSFERASE"/>
    <property type="match status" value="1"/>
</dbReference>
<comment type="caution">
    <text evidence="10">The sequence shown here is derived from an EMBL/GenBank/DDBJ whole genome shotgun (WGS) entry which is preliminary data.</text>
</comment>
<evidence type="ECO:0000313" key="10">
    <source>
        <dbReference type="EMBL" id="PXZ01516.1"/>
    </source>
</evidence>
<evidence type="ECO:0000256" key="5">
    <source>
        <dbReference type="ARBA" id="ARBA00022691"/>
    </source>
</evidence>
<gene>
    <name evidence="9" type="primary">bioA</name>
    <name evidence="10" type="ORF">DK869_00435</name>
</gene>
<keyword evidence="9" id="KW-0963">Cytoplasm</keyword>
<keyword evidence="7 9" id="KW-0663">Pyridoxal phosphate</keyword>
<dbReference type="EMBL" id="QGLT01000001">
    <property type="protein sequence ID" value="PXZ01516.1"/>
    <property type="molecule type" value="Genomic_DNA"/>
</dbReference>
<organism evidence="10 11">
    <name type="scientific">Commensalibacter melissae</name>
    <dbReference type="NCBI Taxonomy" id="2070537"/>
    <lineage>
        <taxon>Bacteria</taxon>
        <taxon>Pseudomonadati</taxon>
        <taxon>Pseudomonadota</taxon>
        <taxon>Alphaproteobacteria</taxon>
        <taxon>Acetobacterales</taxon>
        <taxon>Acetobacteraceae</taxon>
    </lineage>
</organism>
<comment type="subcellular location">
    <subcellularLocation>
        <location evidence="9">Cytoplasm</location>
    </subcellularLocation>
</comment>